<dbReference type="PANTHER" id="PTHR43861">
    <property type="entry name" value="TRANS-ACONITATE 2-METHYLTRANSFERASE-RELATED"/>
    <property type="match status" value="1"/>
</dbReference>
<evidence type="ECO:0000259" key="2">
    <source>
        <dbReference type="Pfam" id="PF03848"/>
    </source>
</evidence>
<dbReference type="PANTHER" id="PTHR43861:SF3">
    <property type="entry name" value="PUTATIVE (AFU_ORTHOLOGUE AFUA_2G14390)-RELATED"/>
    <property type="match status" value="1"/>
</dbReference>
<dbReference type="GO" id="GO:0016740">
    <property type="term" value="F:transferase activity"/>
    <property type="evidence" value="ECO:0007669"/>
    <property type="project" value="UniProtKB-KW"/>
</dbReference>
<keyword evidence="1" id="KW-0808">Transferase</keyword>
<dbReference type="SUPFAM" id="SSF53335">
    <property type="entry name" value="S-adenosyl-L-methionine-dependent methyltransferases"/>
    <property type="match status" value="1"/>
</dbReference>
<evidence type="ECO:0000313" key="4">
    <source>
        <dbReference type="Proteomes" id="UP000219036"/>
    </source>
</evidence>
<dbReference type="CDD" id="cd02440">
    <property type="entry name" value="AdoMet_MTases"/>
    <property type="match status" value="1"/>
</dbReference>
<reference evidence="4" key="1">
    <citation type="submission" date="2017-09" db="EMBL/GenBank/DDBJ databases">
        <authorList>
            <person name="Varghese N."/>
            <person name="Submissions S."/>
        </authorList>
    </citation>
    <scope>NUCLEOTIDE SEQUENCE [LARGE SCALE GENOMIC DNA]</scope>
    <source>
        <strain evidence="4">DSM 15103</strain>
    </source>
</reference>
<protein>
    <submittedName>
        <fullName evidence="3">Tellurite resistance protein TehB</fullName>
    </submittedName>
</protein>
<dbReference type="InterPro" id="IPR015985">
    <property type="entry name" value="TehB-like_dom"/>
</dbReference>
<dbReference type="InterPro" id="IPR029063">
    <property type="entry name" value="SAM-dependent_MTases_sf"/>
</dbReference>
<evidence type="ECO:0000313" key="3">
    <source>
        <dbReference type="EMBL" id="SNZ06498.1"/>
    </source>
</evidence>
<evidence type="ECO:0000256" key="1">
    <source>
        <dbReference type="ARBA" id="ARBA00022679"/>
    </source>
</evidence>
<dbReference type="AlphaFoldDB" id="A0A285NB11"/>
<dbReference type="EMBL" id="OBEI01000002">
    <property type="protein sequence ID" value="SNZ06498.1"/>
    <property type="molecule type" value="Genomic_DNA"/>
</dbReference>
<keyword evidence="4" id="KW-1185">Reference proteome</keyword>
<dbReference type="Proteomes" id="UP000219036">
    <property type="component" value="Unassembled WGS sequence"/>
</dbReference>
<proteinExistence type="predicted"/>
<feature type="domain" description="Tellurite resistance methyltransferase TehB-like" evidence="2">
    <location>
        <begin position="20"/>
        <end position="119"/>
    </location>
</feature>
<organism evidence="3 4">
    <name type="scientific">Persephonella hydrogeniphila</name>
    <dbReference type="NCBI Taxonomy" id="198703"/>
    <lineage>
        <taxon>Bacteria</taxon>
        <taxon>Pseudomonadati</taxon>
        <taxon>Aquificota</taxon>
        <taxon>Aquificia</taxon>
        <taxon>Aquificales</taxon>
        <taxon>Hydrogenothermaceae</taxon>
        <taxon>Persephonella</taxon>
    </lineage>
</organism>
<name>A0A285NB11_9AQUI</name>
<dbReference type="Gene3D" id="3.40.50.150">
    <property type="entry name" value="Vaccinia Virus protein VP39"/>
    <property type="match status" value="1"/>
</dbReference>
<dbReference type="OrthoDB" id="9804312at2"/>
<sequence length="192" mass="22675">MEKDKERWNKRYTEEEYPWKEPSKIVREFYNLSRKGKALDIASGLGRNAIFLYDKGFDVDAVDISDVALGRIKKERPEINTIQADLDIYNIPENSYDLIININYLNRRLIPQIKEGLKKGGVVIFETFTLKKGKEYMQPENKDYLLRPNELLHLFIDMYIVFYQEKDYVKPDGQRAFISSLVAIKNCDYFPK</sequence>
<gene>
    <name evidence="3" type="ORF">SAMN06265182_0696</name>
</gene>
<dbReference type="Pfam" id="PF03848">
    <property type="entry name" value="TehB"/>
    <property type="match status" value="1"/>
</dbReference>
<accession>A0A285NB11</accession>